<reference evidence="5" key="1">
    <citation type="journal article" date="2019" name="Int. J. Syst. Evol. Microbiol.">
        <title>The Global Catalogue of Microorganisms (GCM) 10K type strain sequencing project: providing services to taxonomists for standard genome sequencing and annotation.</title>
        <authorList>
            <consortium name="The Broad Institute Genomics Platform"/>
            <consortium name="The Broad Institute Genome Sequencing Center for Infectious Disease"/>
            <person name="Wu L."/>
            <person name="Ma J."/>
        </authorList>
    </citation>
    <scope>NUCLEOTIDE SEQUENCE [LARGE SCALE GENOMIC DNA]</scope>
    <source>
        <strain evidence="5">JCM 18514</strain>
    </source>
</reference>
<dbReference type="InterPro" id="IPR022435">
    <property type="entry name" value="Surface-anchored_actinobac"/>
</dbReference>
<dbReference type="EMBL" id="BAABKK010000017">
    <property type="protein sequence ID" value="GAA5196218.1"/>
    <property type="molecule type" value="Genomic_DNA"/>
</dbReference>
<feature type="chain" id="PRO_5047398842" description="ABC transporter-associated repeat protein" evidence="3">
    <location>
        <begin position="27"/>
        <end position="2023"/>
    </location>
</feature>
<dbReference type="InterPro" id="IPR022395">
    <property type="entry name" value="CHP03773_ABC_transptr-like"/>
</dbReference>
<keyword evidence="2" id="KW-1133">Transmembrane helix</keyword>
<dbReference type="Proteomes" id="UP001500200">
    <property type="component" value="Unassembled WGS sequence"/>
</dbReference>
<feature type="compositionally biased region" description="Polar residues" evidence="1">
    <location>
        <begin position="566"/>
        <end position="581"/>
    </location>
</feature>
<keyword evidence="2" id="KW-0812">Transmembrane</keyword>
<dbReference type="NCBIfam" id="TIGR03769">
    <property type="entry name" value="P_ac_wall_RPT"/>
    <property type="match status" value="4"/>
</dbReference>
<keyword evidence="3" id="KW-0732">Signal</keyword>
<dbReference type="RefSeq" id="WP_345449974.1">
    <property type="nucleotide sequence ID" value="NZ_BAABKK010000017.1"/>
</dbReference>
<comment type="caution">
    <text evidence="4">The sequence shown here is derived from an EMBL/GenBank/DDBJ whole genome shotgun (WGS) entry which is preliminary data.</text>
</comment>
<keyword evidence="2" id="KW-0472">Membrane</keyword>
<proteinExistence type="predicted"/>
<dbReference type="NCBIfam" id="NF038134">
    <property type="entry name" value="choice_anch_M"/>
    <property type="match status" value="4"/>
</dbReference>
<evidence type="ECO:0000256" key="1">
    <source>
        <dbReference type="SAM" id="MobiDB-lite"/>
    </source>
</evidence>
<evidence type="ECO:0000256" key="3">
    <source>
        <dbReference type="SAM" id="SignalP"/>
    </source>
</evidence>
<feature type="signal peptide" evidence="3">
    <location>
        <begin position="1"/>
        <end position="26"/>
    </location>
</feature>
<evidence type="ECO:0000313" key="4">
    <source>
        <dbReference type="EMBL" id="GAA5196218.1"/>
    </source>
</evidence>
<feature type="region of interest" description="Disordered" evidence="1">
    <location>
        <begin position="1361"/>
        <end position="1385"/>
    </location>
</feature>
<feature type="region of interest" description="Disordered" evidence="1">
    <location>
        <begin position="1706"/>
        <end position="1732"/>
    </location>
</feature>
<name>A0ABP9SKE0_9MICC</name>
<evidence type="ECO:0000313" key="5">
    <source>
        <dbReference type="Proteomes" id="UP001500200"/>
    </source>
</evidence>
<feature type="region of interest" description="Disordered" evidence="1">
    <location>
        <begin position="172"/>
        <end position="262"/>
    </location>
</feature>
<organism evidence="4 5">
    <name type="scientific">Arthrobacter gyeryongensis</name>
    <dbReference type="NCBI Taxonomy" id="1650592"/>
    <lineage>
        <taxon>Bacteria</taxon>
        <taxon>Bacillati</taxon>
        <taxon>Actinomycetota</taxon>
        <taxon>Actinomycetes</taxon>
        <taxon>Micrococcales</taxon>
        <taxon>Micrococcaceae</taxon>
        <taxon>Arthrobacter</taxon>
    </lineage>
</organism>
<protein>
    <recommendedName>
        <fullName evidence="6">ABC transporter-associated repeat protein</fullName>
    </recommendedName>
</protein>
<feature type="region of interest" description="Disordered" evidence="1">
    <location>
        <begin position="558"/>
        <end position="581"/>
    </location>
</feature>
<sequence length="2023" mass="210416">MTPRLTARTPLVFVLVAVLLTGPLNAASPAAAEEPTGVELSGSTIPIVVGNASDVVLAAVRDQRLLDPAMTVFNATARQEAVTAPALNGSALPEDVALSDVQLRYEVPTAPNGATMTLQTLGIGAARANWEAGVPLPLNTETPPRLAFTFDTPGNYTVKVTATMTITTVPRRAEATAPEPPESVPGNASTPVRLETVYTVDVGEPVSEPSETKPSRPEVAAAASGDRETRTAPGGGEGTSDTGTGQPAARATTTGAADPTAVSAGEVRVMTSLRNGELVQELVDFTSDPNGKPLDPANTMFTVQASEAWPGANPDENPDLWGKIAPDHGQVWRSRSSGIGANGLALILDSSRVHMGEVNGDPGLSDEGGVYTRLGSITGPGTGALLWAGYYDGGTSFKTGVQSPWTPTGPAGMSGLVSPEQPFAAAFTAPGRYCMTLETFTQRAGAGTVLNNDVTLTLAVGDIDPATVEQCVQPDPIQSQAPSPVRSEASGVKVIDSGVALLGSTLAGRALSLDVVTTDRGRTISYDPSQVVFSLPNRDSRWPGTGFGNTTQQNWERMVPSGSRPWRTTGQYPSADTASSSIDERANGLALDLEARFIDTGALDAGTSAVTYQFDGVTTTSASGYFTTYRVDELEGGVSYDANVAFWDSRVGGDRTDQRTRSSDGSFYTLSKEIAAGSATPALGTVFSEAGVYCVSLRTSATLADGTPVEDKATFTFAVGVNAATVVPCSQQSGAPGGGGGPEEPGQLDTSVTWMQKGHVDLAVEEAKDGQLRFTTGDPGTVGMHGLKDAVWVARGSFATYNVREPDGVDDRTFIGPVGSTYHGFSQTGESQGRTLWPGISMMRLPWGLDRHAAWTLRKATGPGDVFVWTANTTYLDSKAQTSTSFPLGQSHVHQNWAFTQPGVYCLAVDVRMRPPADKEQDRTGSSLLTVAVGDVDLSTVQPCGRTQEIPTEPAPAPVLPSEERAVFGVGEKTRELELTRVNGKPDVVASVSDRLGTAKRYLNPEKVIFATTKYAGRWELPALRWSTFLHGAGGSDVDLTLGRVSGPGDYFMRGRALNDLVTQFDTRTGQEKIRDTAWPGYLFNSIHDFTAEGVYCIPFTWSGTDTSGTTFSTTKTLTFAAGVDPAGVKPCAEGGNSTEPGGGGSTDPVWDVPNHSKADSGATIIATGHVDVASQLASGALTTTVKDSTDASRPVAYRQPSETVLQVRPQAEAKVPAAEAYRFLGAAGSKVWMLPETEQEGVLWPGWSTEGLRGDETKTGVRWTLNRMDGPGEFALYQTPFTGPEVLFNTRDGITGADSFEIPKNTHAHGSWAFSAEGVYCLAFERSTTLADGANAADSFTLAVAVGQVDVRSIDPSKCFTDPGGKPSEDDTTPIPVGDLHDGNTGGVQVLGGDAGFEAGQLVNLQIGTDRAGSWVSVWLDDASWLGWAQLGSSGALTVRIPAGAKPGAHTLVVKSIDGALIGWDSLGVVTGGGPGGGNPGNGEGPTPDGAWNVPNGAMNKAGATVLNNGHIDIASLIDDGGSLTTKIKDTTNSVAPVWRDPAKTVLQLLPASRTVVPSGGQWSFLGKTGASFYQIAQVQQPGLLWPGWSTESIPQDATTGGVKWTLKDVSGPGEFALYETGSFGDPRLLFNTRDGISGSDSFTIPKNVHAHGSWGFSAPGNYCLAMQRTAQLASGKTSSDSFVLAVAVGTVDVMSVDPGNCGKTVNTTPLVDTPPPGDMDGGGSSTPAKQTLPASPCVAGATVFSAGHIDYASRIVGGKLESLIGEDTSGAKVYREPGGVILWLKPSSRVTLPGGYGQIGASGAPAWQVPQTQNMDLIWLGWNTEALNAGNSHGPVSWTVNRVDGPGSVKVYLSGAFGGVQQMVFNSGGRYQIPQGVHGHANWAFSAEGIYRISMTQTTTLANGQTSSDTETLTIAVGNVNPASAATGGSGCGTVSNAMLLSDNQDAAKKAAEQAAAAAAIAARDQRPGEAVPGPGFTNPFTSLADGDPVPLLLSILGTLLLAGAAGAGTLWWRGRRQGIA</sequence>
<feature type="transmembrane region" description="Helical" evidence="2">
    <location>
        <begin position="1994"/>
        <end position="2015"/>
    </location>
</feature>
<evidence type="ECO:0000256" key="2">
    <source>
        <dbReference type="SAM" id="Phobius"/>
    </source>
</evidence>
<gene>
    <name evidence="4" type="ORF">GCM10023346_28100</name>
</gene>
<accession>A0ABP9SKE0</accession>
<dbReference type="NCBIfam" id="TIGR03773">
    <property type="entry name" value="anch_rpt_wall"/>
    <property type="match status" value="2"/>
</dbReference>
<keyword evidence="5" id="KW-1185">Reference proteome</keyword>
<evidence type="ECO:0008006" key="6">
    <source>
        <dbReference type="Google" id="ProtNLM"/>
    </source>
</evidence>